<keyword evidence="3" id="KW-1185">Reference proteome</keyword>
<dbReference type="RefSeq" id="WP_344096767.1">
    <property type="nucleotide sequence ID" value="NZ_BAAAHB010000119.1"/>
</dbReference>
<comment type="caution">
    <text evidence="2">The sequence shown here is derived from an EMBL/GenBank/DDBJ whole genome shotgun (WGS) entry which is preliminary data.</text>
</comment>
<sequence>METAELLGALCRELPGLRAVAEETGEGTGLEEVLAAARRGEPVDGRLRELGLLRLLESWTARTVTMADSHSPAPPGGSGGIVSLPGMDGSGHVALGRYRCPAGVCRRLEQPLPGEDQPVCALHGRPLRFG</sequence>
<evidence type="ECO:0000313" key="3">
    <source>
        <dbReference type="Proteomes" id="UP001499895"/>
    </source>
</evidence>
<reference evidence="2 3" key="1">
    <citation type="journal article" date="2019" name="Int. J. Syst. Evol. Microbiol.">
        <title>The Global Catalogue of Microorganisms (GCM) 10K type strain sequencing project: providing services to taxonomists for standard genome sequencing and annotation.</title>
        <authorList>
            <consortium name="The Broad Institute Genomics Platform"/>
            <consortium name="The Broad Institute Genome Sequencing Center for Infectious Disease"/>
            <person name="Wu L."/>
            <person name="Ma J."/>
        </authorList>
    </citation>
    <scope>NUCLEOTIDE SEQUENCE [LARGE SCALE GENOMIC DNA]</scope>
    <source>
        <strain evidence="2 3">JCM 10649</strain>
    </source>
</reference>
<dbReference type="Proteomes" id="UP001499895">
    <property type="component" value="Unassembled WGS sequence"/>
</dbReference>
<evidence type="ECO:0008006" key="4">
    <source>
        <dbReference type="Google" id="ProtNLM"/>
    </source>
</evidence>
<proteinExistence type="predicted"/>
<gene>
    <name evidence="2" type="ORF">GCM10009544_59770</name>
</gene>
<organism evidence="2 3">
    <name type="scientific">Streptomyces stramineus</name>
    <dbReference type="NCBI Taxonomy" id="173861"/>
    <lineage>
        <taxon>Bacteria</taxon>
        <taxon>Bacillati</taxon>
        <taxon>Actinomycetota</taxon>
        <taxon>Actinomycetes</taxon>
        <taxon>Kitasatosporales</taxon>
        <taxon>Streptomycetaceae</taxon>
        <taxon>Streptomyces</taxon>
    </lineage>
</organism>
<evidence type="ECO:0000256" key="1">
    <source>
        <dbReference type="SAM" id="MobiDB-lite"/>
    </source>
</evidence>
<feature type="region of interest" description="Disordered" evidence="1">
    <location>
        <begin position="66"/>
        <end position="85"/>
    </location>
</feature>
<accession>A0ABN1B6A4</accession>
<protein>
    <recommendedName>
        <fullName evidence="4">Rieske domain-containing protein</fullName>
    </recommendedName>
</protein>
<name>A0ABN1B6A4_9ACTN</name>
<evidence type="ECO:0000313" key="2">
    <source>
        <dbReference type="EMBL" id="GAA0490997.1"/>
    </source>
</evidence>
<dbReference type="EMBL" id="BAAAHB010000119">
    <property type="protein sequence ID" value="GAA0490997.1"/>
    <property type="molecule type" value="Genomic_DNA"/>
</dbReference>